<name>T0L8A9_9MICR</name>
<dbReference type="InterPro" id="IPR014000">
    <property type="entry name" value="PPV_DNA_helicase_E1_N"/>
</dbReference>
<keyword evidence="3" id="KW-1185">Reference proteome</keyword>
<evidence type="ECO:0000313" key="2">
    <source>
        <dbReference type="EMBL" id="EQB60728.1"/>
    </source>
</evidence>
<dbReference type="Proteomes" id="UP000053780">
    <property type="component" value="Unassembled WGS sequence"/>
</dbReference>
<dbReference type="GO" id="GO:0016817">
    <property type="term" value="F:hydrolase activity, acting on acid anhydrides"/>
    <property type="evidence" value="ECO:0007669"/>
    <property type="project" value="InterPro"/>
</dbReference>
<dbReference type="HOGENOM" id="CLU_897399_0_0_1"/>
<dbReference type="VEuPathDB" id="MicrosporidiaDB:NAPIS_ORF01710"/>
<dbReference type="Pfam" id="PF00524">
    <property type="entry name" value="PPV_E1_N"/>
    <property type="match status" value="1"/>
</dbReference>
<proteinExistence type="predicted"/>
<accession>T0L8A9</accession>
<reference evidence="2 3" key="1">
    <citation type="journal article" date="2013" name="BMC Genomics">
        <title>Genome sequencing and comparative genomics of honey bee microsporidia, Nosema apis reveal novel insights into host-parasite interactions.</title>
        <authorList>
            <person name="Chen Yp."/>
            <person name="Pettis J.S."/>
            <person name="Zhao Y."/>
            <person name="Liu X."/>
            <person name="Tallon L.J."/>
            <person name="Sadzewicz L.D."/>
            <person name="Li R."/>
            <person name="Zheng H."/>
            <person name="Huang S."/>
            <person name="Zhang X."/>
            <person name="Hamilton M.C."/>
            <person name="Pernal S.F."/>
            <person name="Melathopoulos A.P."/>
            <person name="Yan X."/>
            <person name="Evans J.D."/>
        </authorList>
    </citation>
    <scope>NUCLEOTIDE SEQUENCE [LARGE SCALE GENOMIC DNA]</scope>
    <source>
        <strain evidence="2 3">BRL 01</strain>
    </source>
</reference>
<sequence length="310" mass="37010">MSLKKINYSKEEASSIYLTNYRYKILKELQIEETQRKIRNKLLNIEENEIDPVFYKTKIDEQSMSELLSMEFESAKSTSINQSDNYNNHDLINEINENTCKNSIKDLKSENLINENYFVRDAERPEHTDKNNNEFESFNNVDTINNSYDYKNCITTNKLDKKFKKNKYVDLEAECSDEEDSTELCSENTSFIDDTEINDDVSSIFFAERQKEEEKIIKKLKHKFKNNEFFKIKDLEINNLDIDNNLDDESNDMDNNDFLYENDIKFEKVVYENVPEESEEKFIEEIRFVNLNFFNNIILNKKIHVNQKKC</sequence>
<evidence type="ECO:0000259" key="1">
    <source>
        <dbReference type="Pfam" id="PF00524"/>
    </source>
</evidence>
<feature type="domain" description="DNA helicase E1 N-terminal Papillomavirus" evidence="1">
    <location>
        <begin position="156"/>
        <end position="226"/>
    </location>
</feature>
<protein>
    <recommendedName>
        <fullName evidence="1">DNA helicase E1 N-terminal Papillomavirus domain-containing protein</fullName>
    </recommendedName>
</protein>
<dbReference type="EMBL" id="KE647246">
    <property type="protein sequence ID" value="EQB60728.1"/>
    <property type="molecule type" value="Genomic_DNA"/>
</dbReference>
<organism evidence="2 3">
    <name type="scientific">Vairimorpha apis BRL 01</name>
    <dbReference type="NCBI Taxonomy" id="1037528"/>
    <lineage>
        <taxon>Eukaryota</taxon>
        <taxon>Fungi</taxon>
        <taxon>Fungi incertae sedis</taxon>
        <taxon>Microsporidia</taxon>
        <taxon>Nosematidae</taxon>
        <taxon>Vairimorpha</taxon>
    </lineage>
</organism>
<gene>
    <name evidence="2" type="ORF">NAPIS_ORF01710</name>
</gene>
<evidence type="ECO:0000313" key="3">
    <source>
        <dbReference type="Proteomes" id="UP000053780"/>
    </source>
</evidence>
<dbReference type="AlphaFoldDB" id="T0L8A9"/>